<accession>A0ABN5VBG4</accession>
<organism evidence="5 6">
    <name type="scientific">Streptomyces graminofaciens</name>
    <dbReference type="NCBI Taxonomy" id="68212"/>
    <lineage>
        <taxon>Bacteria</taxon>
        <taxon>Bacillati</taxon>
        <taxon>Actinomycetota</taxon>
        <taxon>Actinomycetes</taxon>
        <taxon>Kitasatosporales</taxon>
        <taxon>Streptomycetaceae</taxon>
        <taxon>Streptomyces</taxon>
    </lineage>
</organism>
<dbReference type="Gene3D" id="3.30.450.20">
    <property type="entry name" value="PAS domain"/>
    <property type="match status" value="1"/>
</dbReference>
<dbReference type="RefSeq" id="WP_286248433.1">
    <property type="nucleotide sequence ID" value="NZ_AP018448.1"/>
</dbReference>
<gene>
    <name evidence="5" type="ORF">SGFS_013860</name>
</gene>
<sequence length="409" mass="44343">MADTAIDYAEVFQALPGMVALLTPELVYADANEEFLRVAGRTREQVIGRYLFDVFPENPDDPGGSGMRNLASSLERVVGAGERDAMALQRYDVQSTERPGEWEERYWSPVNAPVVGPDGKVVLVIHRVEEVTELIRARSRPLGDRDRVLEAELYTRARELQEVNERLREAHAREREVALALQQAMLPAPSPVRHHRAAVRYQPATGALNVCGDWYDLVDLSGGDRIGVAVGDVVGHGLAAAGVMGQLRSALGAASLVADGPAEALDALGLYARSVDGAENTTVVQTRIDWDTHTIVYSSAGHLPPALLCRDGRVVFLDQATDPPLGARPEHTPRPQATVDFAEGDTLVLYTDGLIERRDEDIDAGLARLADALTRHRGVVLEPLADALLRDLLPAGGATDDTALVIIRL</sequence>
<dbReference type="InterPro" id="IPR035965">
    <property type="entry name" value="PAS-like_dom_sf"/>
</dbReference>
<dbReference type="InterPro" id="IPR001932">
    <property type="entry name" value="PPM-type_phosphatase-like_dom"/>
</dbReference>
<dbReference type="SMART" id="SM00091">
    <property type="entry name" value="PAS"/>
    <property type="match status" value="1"/>
</dbReference>
<dbReference type="InterPro" id="IPR052016">
    <property type="entry name" value="Bact_Sigma-Reg"/>
</dbReference>
<proteinExistence type="predicted"/>
<reference evidence="5 6" key="2">
    <citation type="journal article" date="2023" name="ChemBioChem">
        <title>Acyltransferase Domain Exchange between Two Independent Type I Polyketide Synthases in the Same Producer Strain of Macrolide Antibiotics.</title>
        <authorList>
            <person name="Kudo F."/>
            <person name="Kishikawa K."/>
            <person name="Tsuboi K."/>
            <person name="Kido T."/>
            <person name="Usui T."/>
            <person name="Hashimoto J."/>
            <person name="Shin-Ya K."/>
            <person name="Miyanaga A."/>
            <person name="Eguchi T."/>
        </authorList>
    </citation>
    <scope>NUCLEOTIDE SEQUENCE [LARGE SCALE GENOMIC DNA]</scope>
    <source>
        <strain evidence="5 6">A-8890</strain>
    </source>
</reference>
<dbReference type="Pfam" id="PF08448">
    <property type="entry name" value="PAS_4"/>
    <property type="match status" value="1"/>
</dbReference>
<dbReference type="EMBL" id="AP018448">
    <property type="protein sequence ID" value="BBC30092.1"/>
    <property type="molecule type" value="Genomic_DNA"/>
</dbReference>
<dbReference type="SUPFAM" id="SSF55785">
    <property type="entry name" value="PYP-like sensor domain (PAS domain)"/>
    <property type="match status" value="1"/>
</dbReference>
<reference evidence="5 6" key="1">
    <citation type="journal article" date="2010" name="ChemBioChem">
        <title>Cloning and characterization of the biosynthetic gene cluster of 16-membered macrolide antibiotic FD-891: involvement of a dual functional cytochrome P450 monooxygenase catalyzing epoxidation and hydroxylation.</title>
        <authorList>
            <person name="Kudo F."/>
            <person name="Motegi A."/>
            <person name="Mizoue K."/>
            <person name="Eguchi T."/>
        </authorList>
    </citation>
    <scope>NUCLEOTIDE SEQUENCE [LARGE SCALE GENOMIC DNA]</scope>
    <source>
        <strain evidence="5 6">A-8890</strain>
    </source>
</reference>
<evidence type="ECO:0000256" key="2">
    <source>
        <dbReference type="SAM" id="Coils"/>
    </source>
</evidence>
<evidence type="ECO:0000259" key="4">
    <source>
        <dbReference type="SMART" id="SM00331"/>
    </source>
</evidence>
<dbReference type="SUPFAM" id="SSF81606">
    <property type="entry name" value="PP2C-like"/>
    <property type="match status" value="1"/>
</dbReference>
<dbReference type="InterPro" id="IPR000014">
    <property type="entry name" value="PAS"/>
</dbReference>
<protein>
    <submittedName>
        <fullName evidence="5">Protein phosphatase</fullName>
    </submittedName>
</protein>
<feature type="domain" description="PAS" evidence="3">
    <location>
        <begin position="6"/>
        <end position="72"/>
    </location>
</feature>
<dbReference type="InterPro" id="IPR013656">
    <property type="entry name" value="PAS_4"/>
</dbReference>
<evidence type="ECO:0000259" key="3">
    <source>
        <dbReference type="SMART" id="SM00091"/>
    </source>
</evidence>
<keyword evidence="6" id="KW-1185">Reference proteome</keyword>
<dbReference type="Gene3D" id="3.60.40.10">
    <property type="entry name" value="PPM-type phosphatase domain"/>
    <property type="match status" value="1"/>
</dbReference>
<dbReference type="InterPro" id="IPR036457">
    <property type="entry name" value="PPM-type-like_dom_sf"/>
</dbReference>
<evidence type="ECO:0000313" key="5">
    <source>
        <dbReference type="EMBL" id="BBC30092.1"/>
    </source>
</evidence>
<evidence type="ECO:0000256" key="1">
    <source>
        <dbReference type="ARBA" id="ARBA00022801"/>
    </source>
</evidence>
<dbReference type="SMART" id="SM00331">
    <property type="entry name" value="PP2C_SIG"/>
    <property type="match status" value="1"/>
</dbReference>
<name>A0ABN5VBG4_9ACTN</name>
<keyword evidence="2" id="KW-0175">Coiled coil</keyword>
<evidence type="ECO:0000313" key="6">
    <source>
        <dbReference type="Proteomes" id="UP001321542"/>
    </source>
</evidence>
<feature type="domain" description="PPM-type phosphatase" evidence="4">
    <location>
        <begin position="195"/>
        <end position="409"/>
    </location>
</feature>
<feature type="coiled-coil region" evidence="2">
    <location>
        <begin position="150"/>
        <end position="177"/>
    </location>
</feature>
<dbReference type="Proteomes" id="UP001321542">
    <property type="component" value="Chromosome"/>
</dbReference>
<dbReference type="Pfam" id="PF07228">
    <property type="entry name" value="SpoIIE"/>
    <property type="match status" value="1"/>
</dbReference>
<dbReference type="PANTHER" id="PTHR43156">
    <property type="entry name" value="STAGE II SPORULATION PROTEIN E-RELATED"/>
    <property type="match status" value="1"/>
</dbReference>
<dbReference type="PANTHER" id="PTHR43156:SF2">
    <property type="entry name" value="STAGE II SPORULATION PROTEIN E"/>
    <property type="match status" value="1"/>
</dbReference>
<keyword evidence="1" id="KW-0378">Hydrolase</keyword>